<proteinExistence type="predicted"/>
<sequence length="124" mass="14299">MEEEKGAGGVKTSRNLRARILRPSRGHACCRHQRPLIEPRTHARHERYGEVAFYSARSVTDLKRQIQDRKGYPLDKQVLRRTNGRSMIEEDHLPDGRELILSMCLHGGHDCTRCHNLDKSCTIL</sequence>
<dbReference type="Proteomes" id="UP000241769">
    <property type="component" value="Unassembled WGS sequence"/>
</dbReference>
<dbReference type="EMBL" id="MDYQ01000085">
    <property type="protein sequence ID" value="PRP83293.1"/>
    <property type="molecule type" value="Genomic_DNA"/>
</dbReference>
<protein>
    <recommendedName>
        <fullName evidence="3">Ubiquitin-like domain-containing protein</fullName>
    </recommendedName>
</protein>
<gene>
    <name evidence="1" type="ORF">PROFUN_09505</name>
</gene>
<name>A0A2P6NH64_9EUKA</name>
<dbReference type="AlphaFoldDB" id="A0A2P6NH64"/>
<evidence type="ECO:0000313" key="2">
    <source>
        <dbReference type="Proteomes" id="UP000241769"/>
    </source>
</evidence>
<comment type="caution">
    <text evidence="1">The sequence shown here is derived from an EMBL/GenBank/DDBJ whole genome shotgun (WGS) entry which is preliminary data.</text>
</comment>
<dbReference type="InParanoid" id="A0A2P6NH64"/>
<keyword evidence="2" id="KW-1185">Reference proteome</keyword>
<organism evidence="1 2">
    <name type="scientific">Planoprotostelium fungivorum</name>
    <dbReference type="NCBI Taxonomy" id="1890364"/>
    <lineage>
        <taxon>Eukaryota</taxon>
        <taxon>Amoebozoa</taxon>
        <taxon>Evosea</taxon>
        <taxon>Variosea</taxon>
        <taxon>Cavosteliida</taxon>
        <taxon>Cavosteliaceae</taxon>
        <taxon>Planoprotostelium</taxon>
    </lineage>
</organism>
<evidence type="ECO:0008006" key="3">
    <source>
        <dbReference type="Google" id="ProtNLM"/>
    </source>
</evidence>
<accession>A0A2P6NH64</accession>
<reference evidence="1 2" key="1">
    <citation type="journal article" date="2018" name="Genome Biol. Evol.">
        <title>Multiple Roots of Fruiting Body Formation in Amoebozoa.</title>
        <authorList>
            <person name="Hillmann F."/>
            <person name="Forbes G."/>
            <person name="Novohradska S."/>
            <person name="Ferling I."/>
            <person name="Riege K."/>
            <person name="Groth M."/>
            <person name="Westermann M."/>
            <person name="Marz M."/>
            <person name="Spaller T."/>
            <person name="Winckler T."/>
            <person name="Schaap P."/>
            <person name="Glockner G."/>
        </authorList>
    </citation>
    <scope>NUCLEOTIDE SEQUENCE [LARGE SCALE GENOMIC DNA]</scope>
    <source>
        <strain evidence="1 2">Jena</strain>
    </source>
</reference>
<evidence type="ECO:0000313" key="1">
    <source>
        <dbReference type="EMBL" id="PRP83293.1"/>
    </source>
</evidence>